<dbReference type="Pfam" id="PF03646">
    <property type="entry name" value="FlaG"/>
    <property type="match status" value="1"/>
</dbReference>
<gene>
    <name evidence="2" type="ORF">A1355_10990</name>
</gene>
<comment type="caution">
    <text evidence="2">The sequence shown here is derived from an EMBL/GenBank/DDBJ whole genome shotgun (WGS) entry which is preliminary data.</text>
</comment>
<evidence type="ECO:0000256" key="1">
    <source>
        <dbReference type="SAM" id="MobiDB-lite"/>
    </source>
</evidence>
<dbReference type="STRING" id="702114.A1355_10990"/>
<dbReference type="Proteomes" id="UP000077628">
    <property type="component" value="Unassembled WGS sequence"/>
</dbReference>
<dbReference type="OrthoDB" id="5741693at2"/>
<dbReference type="Gene3D" id="3.30.160.170">
    <property type="entry name" value="FlaG-like"/>
    <property type="match status" value="1"/>
</dbReference>
<dbReference type="PANTHER" id="PTHR37166">
    <property type="entry name" value="PROTEIN FLAG"/>
    <property type="match status" value="1"/>
</dbReference>
<dbReference type="InterPro" id="IPR035924">
    <property type="entry name" value="FlaG-like_sf"/>
</dbReference>
<keyword evidence="2" id="KW-0966">Cell projection</keyword>
<keyword evidence="3" id="KW-1185">Reference proteome</keyword>
<dbReference type="AlphaFoldDB" id="A0A177NBJ4"/>
<feature type="region of interest" description="Disordered" evidence="1">
    <location>
        <begin position="20"/>
        <end position="65"/>
    </location>
</feature>
<reference evidence="3" key="1">
    <citation type="submission" date="2016-03" db="EMBL/GenBank/DDBJ databases">
        <authorList>
            <person name="Heylen K."/>
            <person name="De Vos P."/>
            <person name="Vekeman B."/>
        </authorList>
    </citation>
    <scope>NUCLEOTIDE SEQUENCE [LARGE SCALE GENOMIC DNA]</scope>
    <source>
        <strain evidence="3">R-45383</strain>
    </source>
</reference>
<feature type="compositionally biased region" description="Polar residues" evidence="1">
    <location>
        <begin position="28"/>
        <end position="56"/>
    </location>
</feature>
<keyword evidence="2" id="KW-0969">Cilium</keyword>
<organism evidence="2 3">
    <name type="scientific">Methylomonas koyamae</name>
    <dbReference type="NCBI Taxonomy" id="702114"/>
    <lineage>
        <taxon>Bacteria</taxon>
        <taxon>Pseudomonadati</taxon>
        <taxon>Pseudomonadota</taxon>
        <taxon>Gammaproteobacteria</taxon>
        <taxon>Methylococcales</taxon>
        <taxon>Methylococcaceae</taxon>
        <taxon>Methylomonas</taxon>
    </lineage>
</organism>
<accession>A0A177NBJ4</accession>
<sequence length="145" mass="15841">MNSEISNVLKLAPLTVVKTDKQTDEKSFSSTRTEANQASSAVSALQSDSTASSLNSKQDEDKQNDAKVTLDTVKQAADQGNSLLQAVTRNLQFKVDDSTQELVVKIVDSETGDVVRQIPSEEMLAFIRRMQELDGHQGSVIQDRA</sequence>
<protein>
    <submittedName>
        <fullName evidence="2">Flagellar biosynthesis protein FlaG</fullName>
    </submittedName>
</protein>
<dbReference type="InterPro" id="IPR005186">
    <property type="entry name" value="FlaG"/>
</dbReference>
<keyword evidence="2" id="KW-0282">Flagellum</keyword>
<dbReference type="SUPFAM" id="SSF160214">
    <property type="entry name" value="FlaG-like"/>
    <property type="match status" value="1"/>
</dbReference>
<dbReference type="RefSeq" id="WP_064030689.1">
    <property type="nucleotide sequence ID" value="NZ_LUUK01000194.1"/>
</dbReference>
<evidence type="ECO:0000313" key="2">
    <source>
        <dbReference type="EMBL" id="OAI15255.1"/>
    </source>
</evidence>
<dbReference type="PANTHER" id="PTHR37166:SF1">
    <property type="entry name" value="PROTEIN FLAG"/>
    <property type="match status" value="1"/>
</dbReference>
<name>A0A177NBJ4_9GAMM</name>
<evidence type="ECO:0000313" key="3">
    <source>
        <dbReference type="Proteomes" id="UP000077628"/>
    </source>
</evidence>
<proteinExistence type="predicted"/>
<dbReference type="EMBL" id="LUUK01000194">
    <property type="protein sequence ID" value="OAI15255.1"/>
    <property type="molecule type" value="Genomic_DNA"/>
</dbReference>